<sequence>MVFITINAKNYDVKDKNGKTLIDKLNSMVHDKDVQTFILFYMEGCGPCNATRPEWEKLKNVLKNTKNNNNIVIVDIDHALSDKLKGIREPSAFPTMKYIANGGTEVENYEDSSIDNKERTIDSFVEWINMKTKNNKHHNKKGGKKTINNNKTRKIKRKWSNKYKRSINCRSPKGFSQKQYCKYGRKK</sequence>
<dbReference type="PROSITE" id="PS00194">
    <property type="entry name" value="THIOREDOXIN_1"/>
    <property type="match status" value="1"/>
</dbReference>
<dbReference type="GO" id="GO:0003756">
    <property type="term" value="F:protein disulfide isomerase activity"/>
    <property type="evidence" value="ECO:0007669"/>
    <property type="project" value="TreeGrafter"/>
</dbReference>
<reference evidence="4" key="1">
    <citation type="journal article" date="2020" name="Nature">
        <title>Giant virus diversity and host interactions through global metagenomics.</title>
        <authorList>
            <person name="Schulz F."/>
            <person name="Roux S."/>
            <person name="Paez-Espino D."/>
            <person name="Jungbluth S."/>
            <person name="Walsh D.A."/>
            <person name="Denef V.J."/>
            <person name="McMahon K.D."/>
            <person name="Konstantinidis K.T."/>
            <person name="Eloe-Fadrosh E.A."/>
            <person name="Kyrpides N.C."/>
            <person name="Woyke T."/>
        </authorList>
    </citation>
    <scope>NUCLEOTIDE SEQUENCE</scope>
    <source>
        <strain evidence="4">GVMAG-M-3300023184-72</strain>
    </source>
</reference>
<feature type="domain" description="Thioredoxin" evidence="3">
    <location>
        <begin position="2"/>
        <end position="133"/>
    </location>
</feature>
<name>A0A6C0ID04_9ZZZZ</name>
<feature type="compositionally biased region" description="Basic residues" evidence="2">
    <location>
        <begin position="134"/>
        <end position="144"/>
    </location>
</feature>
<evidence type="ECO:0000256" key="1">
    <source>
        <dbReference type="ARBA" id="ARBA00006347"/>
    </source>
</evidence>
<dbReference type="GO" id="GO:0005783">
    <property type="term" value="C:endoplasmic reticulum"/>
    <property type="evidence" value="ECO:0007669"/>
    <property type="project" value="TreeGrafter"/>
</dbReference>
<dbReference type="SUPFAM" id="SSF52833">
    <property type="entry name" value="Thioredoxin-like"/>
    <property type="match status" value="1"/>
</dbReference>
<dbReference type="Pfam" id="PF00085">
    <property type="entry name" value="Thioredoxin"/>
    <property type="match status" value="1"/>
</dbReference>
<dbReference type="InterPro" id="IPR051063">
    <property type="entry name" value="PDI"/>
</dbReference>
<organism evidence="4">
    <name type="scientific">viral metagenome</name>
    <dbReference type="NCBI Taxonomy" id="1070528"/>
    <lineage>
        <taxon>unclassified sequences</taxon>
        <taxon>metagenomes</taxon>
        <taxon>organismal metagenomes</taxon>
    </lineage>
</organism>
<dbReference type="CDD" id="cd02961">
    <property type="entry name" value="PDI_a_family"/>
    <property type="match status" value="1"/>
</dbReference>
<evidence type="ECO:0000259" key="3">
    <source>
        <dbReference type="PROSITE" id="PS51352"/>
    </source>
</evidence>
<dbReference type="InterPro" id="IPR013766">
    <property type="entry name" value="Thioredoxin_domain"/>
</dbReference>
<dbReference type="InterPro" id="IPR036249">
    <property type="entry name" value="Thioredoxin-like_sf"/>
</dbReference>
<dbReference type="GO" id="GO:0006457">
    <property type="term" value="P:protein folding"/>
    <property type="evidence" value="ECO:0007669"/>
    <property type="project" value="TreeGrafter"/>
</dbReference>
<feature type="region of interest" description="Disordered" evidence="2">
    <location>
        <begin position="134"/>
        <end position="187"/>
    </location>
</feature>
<proteinExistence type="inferred from homology"/>
<dbReference type="InterPro" id="IPR017937">
    <property type="entry name" value="Thioredoxin_CS"/>
</dbReference>
<evidence type="ECO:0000313" key="4">
    <source>
        <dbReference type="EMBL" id="QHT90961.1"/>
    </source>
</evidence>
<comment type="similarity">
    <text evidence="1">Belongs to the protein disulfide isomerase family.</text>
</comment>
<feature type="compositionally biased region" description="Basic residues" evidence="2">
    <location>
        <begin position="151"/>
        <end position="167"/>
    </location>
</feature>
<dbReference type="PROSITE" id="PS51352">
    <property type="entry name" value="THIOREDOXIN_2"/>
    <property type="match status" value="1"/>
</dbReference>
<dbReference type="AlphaFoldDB" id="A0A6C0ID04"/>
<accession>A0A6C0ID04</accession>
<protein>
    <recommendedName>
        <fullName evidence="3">Thioredoxin domain-containing protein</fullName>
    </recommendedName>
</protein>
<evidence type="ECO:0000256" key="2">
    <source>
        <dbReference type="SAM" id="MobiDB-lite"/>
    </source>
</evidence>
<dbReference type="Gene3D" id="3.40.30.10">
    <property type="entry name" value="Glutaredoxin"/>
    <property type="match status" value="1"/>
</dbReference>
<dbReference type="EMBL" id="MN740161">
    <property type="protein sequence ID" value="QHT90961.1"/>
    <property type="molecule type" value="Genomic_DNA"/>
</dbReference>
<dbReference type="PANTHER" id="PTHR45672">
    <property type="entry name" value="PROTEIN DISULFIDE-ISOMERASE C17H9.14C-RELATED"/>
    <property type="match status" value="1"/>
</dbReference>